<dbReference type="AlphaFoldDB" id="A0A165R1P4"/>
<sequence length="120" mass="13002">MLRRSSAPHYRTILDRRRPIIAHLAVHIPLLDVVFSHMHSSSPSSLSSLHSLHSSLAISGPRRGGLSSPEWHTSSPQSLERVDGVWLFNSVCCAITVITVIYSPTSCTLTPPPCPSPPGS</sequence>
<organism evidence="1 2">
    <name type="scientific">Daedalea quercina L-15889</name>
    <dbReference type="NCBI Taxonomy" id="1314783"/>
    <lineage>
        <taxon>Eukaryota</taxon>
        <taxon>Fungi</taxon>
        <taxon>Dikarya</taxon>
        <taxon>Basidiomycota</taxon>
        <taxon>Agaricomycotina</taxon>
        <taxon>Agaricomycetes</taxon>
        <taxon>Polyporales</taxon>
        <taxon>Fomitopsis</taxon>
    </lineage>
</organism>
<accession>A0A165R1P4</accession>
<name>A0A165R1P4_9APHY</name>
<evidence type="ECO:0000313" key="1">
    <source>
        <dbReference type="EMBL" id="KZT70183.1"/>
    </source>
</evidence>
<gene>
    <name evidence="1" type="ORF">DAEQUDRAFT_227270</name>
</gene>
<dbReference type="EMBL" id="KV429053">
    <property type="protein sequence ID" value="KZT70183.1"/>
    <property type="molecule type" value="Genomic_DNA"/>
</dbReference>
<evidence type="ECO:0000313" key="2">
    <source>
        <dbReference type="Proteomes" id="UP000076727"/>
    </source>
</evidence>
<protein>
    <submittedName>
        <fullName evidence="1">Uncharacterized protein</fullName>
    </submittedName>
</protein>
<proteinExistence type="predicted"/>
<keyword evidence="2" id="KW-1185">Reference proteome</keyword>
<reference evidence="1 2" key="1">
    <citation type="journal article" date="2016" name="Mol. Biol. Evol.">
        <title>Comparative Genomics of Early-Diverging Mushroom-Forming Fungi Provides Insights into the Origins of Lignocellulose Decay Capabilities.</title>
        <authorList>
            <person name="Nagy L.G."/>
            <person name="Riley R."/>
            <person name="Tritt A."/>
            <person name="Adam C."/>
            <person name="Daum C."/>
            <person name="Floudas D."/>
            <person name="Sun H."/>
            <person name="Yadav J.S."/>
            <person name="Pangilinan J."/>
            <person name="Larsson K.H."/>
            <person name="Matsuura K."/>
            <person name="Barry K."/>
            <person name="Labutti K."/>
            <person name="Kuo R."/>
            <person name="Ohm R.A."/>
            <person name="Bhattacharya S.S."/>
            <person name="Shirouzu T."/>
            <person name="Yoshinaga Y."/>
            <person name="Martin F.M."/>
            <person name="Grigoriev I.V."/>
            <person name="Hibbett D.S."/>
        </authorList>
    </citation>
    <scope>NUCLEOTIDE SEQUENCE [LARGE SCALE GENOMIC DNA]</scope>
    <source>
        <strain evidence="1 2">L-15889</strain>
    </source>
</reference>
<dbReference type="Proteomes" id="UP000076727">
    <property type="component" value="Unassembled WGS sequence"/>
</dbReference>